<evidence type="ECO:0008006" key="3">
    <source>
        <dbReference type="Google" id="ProtNLM"/>
    </source>
</evidence>
<proteinExistence type="predicted"/>
<dbReference type="InterPro" id="IPR036412">
    <property type="entry name" value="HAD-like_sf"/>
</dbReference>
<dbReference type="InterPro" id="IPR023214">
    <property type="entry name" value="HAD_sf"/>
</dbReference>
<keyword evidence="2" id="KW-1185">Reference proteome</keyword>
<dbReference type="KEGG" id="sals:SLNWT_4680"/>
<gene>
    <name evidence="1" type="ORF">SLNWT_4680</name>
</gene>
<dbReference type="EMBL" id="CP010519">
    <property type="protein sequence ID" value="AJE85056.1"/>
    <property type="molecule type" value="Genomic_DNA"/>
</dbReference>
<protein>
    <recommendedName>
        <fullName evidence="3">HAD family phosphatase</fullName>
    </recommendedName>
</protein>
<organism evidence="1 2">
    <name type="scientific">Streptomyces albus (strain ATCC 21838 / DSM 41398 / FERM P-419 / JCM 4703 / NBRC 107858)</name>
    <dbReference type="NCBI Taxonomy" id="1081613"/>
    <lineage>
        <taxon>Bacteria</taxon>
        <taxon>Bacillati</taxon>
        <taxon>Actinomycetota</taxon>
        <taxon>Actinomycetes</taxon>
        <taxon>Kitasatosporales</taxon>
        <taxon>Streptomycetaceae</taxon>
        <taxon>Streptomyces</taxon>
    </lineage>
</organism>
<name>A0A0B5F2D9_STRA4</name>
<dbReference type="Proteomes" id="UP000031523">
    <property type="component" value="Chromosome"/>
</dbReference>
<dbReference type="Gene3D" id="3.40.50.1000">
    <property type="entry name" value="HAD superfamily/HAD-like"/>
    <property type="match status" value="1"/>
</dbReference>
<dbReference type="AlphaFoldDB" id="A0A0B5F2D9"/>
<reference evidence="1 2" key="1">
    <citation type="submission" date="2015-01" db="EMBL/GenBank/DDBJ databases">
        <title>Enhanced salinomycin production by adjusting the supply of polyketide extender units in Streptomyce albus DSM 41398.</title>
        <authorList>
            <person name="Lu C."/>
        </authorList>
    </citation>
    <scope>NUCLEOTIDE SEQUENCE [LARGE SCALE GENOMIC DNA]</scope>
    <source>
        <strain evidence="2">ATCC 21838 / DSM 41398 / FERM P-419 / JCM 4703 / NBRC 107858</strain>
    </source>
</reference>
<evidence type="ECO:0000313" key="2">
    <source>
        <dbReference type="Proteomes" id="UP000031523"/>
    </source>
</evidence>
<dbReference type="SUPFAM" id="SSF56784">
    <property type="entry name" value="HAD-like"/>
    <property type="match status" value="1"/>
</dbReference>
<sequence length="233" mass="25419">MRSTAEPAPPVREDRGPVCAGGGTAFRSALWTGYEGVLIPPARDLLRQFALRVHVPHHALREAMREVTRQRGLAPAADGGLPGGADEEWARAVEEELESAYGVVCELSGFRESWMELCRPQRHWIDCLTELRRQGVYLGLFTSTPAAQEPGWLRLITPALFDAVVAWPQGRTDGVPLSRAEQTGGHGPVDCLLFDALEHRRAAARSAGWRVLSYDAGVTEVERALADSCPAAD</sequence>
<accession>A0A0B5F2D9</accession>
<evidence type="ECO:0000313" key="1">
    <source>
        <dbReference type="EMBL" id="AJE85056.1"/>
    </source>
</evidence>